<evidence type="ECO:0000313" key="1">
    <source>
        <dbReference type="EMBL" id="AWM37572.1"/>
    </source>
</evidence>
<protein>
    <submittedName>
        <fullName evidence="1">Uncharacterized protein</fullName>
    </submittedName>
</protein>
<gene>
    <name evidence="1" type="ORF">C1280_11505</name>
</gene>
<sequence>MPNPALHLTPPSDSGRTARPVMAVQVSCSFGNPRSRVCEPHRGDPRAEQVRPGTAFGDCGGRCSPRRGAGRRRTGVVAARVVPPRTRRGHTVGTHLAGGRLHWVRTSTHLPGRPGSEL</sequence>
<dbReference type="KEGG" id="gog:C1280_11505"/>
<organism evidence="1 2">
    <name type="scientific">Gemmata obscuriglobus</name>
    <dbReference type="NCBI Taxonomy" id="114"/>
    <lineage>
        <taxon>Bacteria</taxon>
        <taxon>Pseudomonadati</taxon>
        <taxon>Planctomycetota</taxon>
        <taxon>Planctomycetia</taxon>
        <taxon>Gemmatales</taxon>
        <taxon>Gemmataceae</taxon>
        <taxon>Gemmata</taxon>
    </lineage>
</organism>
<dbReference type="Proteomes" id="UP000245802">
    <property type="component" value="Chromosome"/>
</dbReference>
<dbReference type="EMBL" id="CP025958">
    <property type="protein sequence ID" value="AWM37572.1"/>
    <property type="molecule type" value="Genomic_DNA"/>
</dbReference>
<keyword evidence="2" id="KW-1185">Reference proteome</keyword>
<reference evidence="1 2" key="1">
    <citation type="submission" date="2018-01" db="EMBL/GenBank/DDBJ databases">
        <title>G. obscuriglobus.</title>
        <authorList>
            <person name="Franke J."/>
            <person name="Blomberg W."/>
            <person name="Selmecki A."/>
        </authorList>
    </citation>
    <scope>NUCLEOTIDE SEQUENCE [LARGE SCALE GENOMIC DNA]</scope>
    <source>
        <strain evidence="1 2">DSM 5831</strain>
    </source>
</reference>
<evidence type="ECO:0000313" key="2">
    <source>
        <dbReference type="Proteomes" id="UP000245802"/>
    </source>
</evidence>
<accession>A0A2Z3GZT8</accession>
<proteinExistence type="predicted"/>
<dbReference type="AlphaFoldDB" id="A0A2Z3GZT8"/>
<name>A0A2Z3GZT8_9BACT</name>